<reference evidence="2 3" key="1">
    <citation type="submission" date="2018-12" db="EMBL/GenBank/DDBJ databases">
        <title>Sphingomonas sp. HMF7854 Genome sequencing and assembly.</title>
        <authorList>
            <person name="Cha I."/>
            <person name="Kang H."/>
            <person name="Kim H."/>
            <person name="Kang J."/>
            <person name="Joh K."/>
        </authorList>
    </citation>
    <scope>NUCLEOTIDE SEQUENCE [LARGE SCALE GENOMIC DNA]</scope>
    <source>
        <strain evidence="2 3">HMF7854</strain>
    </source>
</reference>
<feature type="transmembrane region" description="Helical" evidence="1">
    <location>
        <begin position="178"/>
        <end position="206"/>
    </location>
</feature>
<dbReference type="OrthoDB" id="8550083at2"/>
<dbReference type="PIRSF" id="PIRSF033239">
    <property type="entry name" value="ExoD"/>
    <property type="match status" value="1"/>
</dbReference>
<keyword evidence="3" id="KW-1185">Reference proteome</keyword>
<comment type="caution">
    <text evidence="2">The sequence shown here is derived from an EMBL/GenBank/DDBJ whole genome shotgun (WGS) entry which is preliminary data.</text>
</comment>
<sequence>MSNEDLTGETAELALSEQLAAIVASEGPDRLTFTDLARRLDARAWGGLLLVFAAINMLPLPPGTSAFFALPLMIVSAQMVVGRAAPWFPGWLNRRGVSKHEIGRLVEKMGWLERKVERLFRPRLLRLSGHSATRLVGLVCFLLALVAAIPVPLFHIAPAAAIALFGLALIYRDGMLIIAAGVAAVLSIVVDAVIAESGFVALSYALSWLHF</sequence>
<dbReference type="Pfam" id="PF06055">
    <property type="entry name" value="ExoD"/>
    <property type="match status" value="1"/>
</dbReference>
<keyword evidence="1" id="KW-1133">Transmembrane helix</keyword>
<dbReference type="AlphaFoldDB" id="A0A3R9X7E9"/>
<proteinExistence type="predicted"/>
<feature type="transmembrane region" description="Helical" evidence="1">
    <location>
        <begin position="40"/>
        <end position="60"/>
    </location>
</feature>
<organism evidence="2 3">
    <name type="scientific">Sphingomonas ginkgonis</name>
    <dbReference type="NCBI Taxonomy" id="2315330"/>
    <lineage>
        <taxon>Bacteria</taxon>
        <taxon>Pseudomonadati</taxon>
        <taxon>Pseudomonadota</taxon>
        <taxon>Alphaproteobacteria</taxon>
        <taxon>Sphingomonadales</taxon>
        <taxon>Sphingomonadaceae</taxon>
        <taxon>Sphingomonas</taxon>
    </lineage>
</organism>
<evidence type="ECO:0000256" key="1">
    <source>
        <dbReference type="SAM" id="Phobius"/>
    </source>
</evidence>
<keyword evidence="1" id="KW-0812">Transmembrane</keyword>
<evidence type="ECO:0000313" key="2">
    <source>
        <dbReference type="EMBL" id="RST30550.1"/>
    </source>
</evidence>
<dbReference type="PANTHER" id="PTHR41795">
    <property type="entry name" value="EXOPOLYSACCHARIDE SYNTHESIS PROTEIN"/>
    <property type="match status" value="1"/>
</dbReference>
<dbReference type="EMBL" id="RWJF01000001">
    <property type="protein sequence ID" value="RST30550.1"/>
    <property type="molecule type" value="Genomic_DNA"/>
</dbReference>
<dbReference type="PANTHER" id="PTHR41795:SF1">
    <property type="entry name" value="EXOPOLYSACCHARIDE SYNTHESIS PROTEIN"/>
    <property type="match status" value="1"/>
</dbReference>
<keyword evidence="1" id="KW-0472">Membrane</keyword>
<name>A0A3R9X7E9_9SPHN</name>
<feature type="transmembrane region" description="Helical" evidence="1">
    <location>
        <begin position="153"/>
        <end position="171"/>
    </location>
</feature>
<gene>
    <name evidence="2" type="ORF">HMF7854_06675</name>
</gene>
<dbReference type="Proteomes" id="UP000274661">
    <property type="component" value="Unassembled WGS sequence"/>
</dbReference>
<dbReference type="RefSeq" id="WP_126718384.1">
    <property type="nucleotide sequence ID" value="NZ_RWJF01000001.1"/>
</dbReference>
<dbReference type="InterPro" id="IPR010331">
    <property type="entry name" value="ExoD"/>
</dbReference>
<accession>A0A3R9X7E9</accession>
<evidence type="ECO:0000313" key="3">
    <source>
        <dbReference type="Proteomes" id="UP000274661"/>
    </source>
</evidence>
<protein>
    <submittedName>
        <fullName evidence="2">Exopolysaccharide biosynthesis protein</fullName>
    </submittedName>
</protein>